<dbReference type="RefSeq" id="WP_121345763.1">
    <property type="nucleotide sequence ID" value="NZ_RBLG01000002.1"/>
</dbReference>
<evidence type="ECO:0008006" key="4">
    <source>
        <dbReference type="Google" id="ProtNLM"/>
    </source>
</evidence>
<gene>
    <name evidence="2" type="ORF">BC962_1936</name>
</gene>
<dbReference type="EMBL" id="RBLG01000002">
    <property type="protein sequence ID" value="RKS53682.1"/>
    <property type="molecule type" value="Genomic_DNA"/>
</dbReference>
<dbReference type="OrthoDB" id="965798at2"/>
<evidence type="ECO:0000256" key="1">
    <source>
        <dbReference type="SAM" id="Phobius"/>
    </source>
</evidence>
<protein>
    <recommendedName>
        <fullName evidence="4">Cbb3-type cytochrome oxidase component FixQ</fullName>
    </recommendedName>
</protein>
<keyword evidence="1" id="KW-1133">Transmembrane helix</keyword>
<name>A0A495PVW0_9FLAO</name>
<sequence length="69" mass="8051">MFKFVKGHLESIDGVGIYPLISLLIFFIFFVVLFWWVMTAKKEYINKVSNLPLEIEADNKNTSDQKPII</sequence>
<feature type="transmembrane region" description="Helical" evidence="1">
    <location>
        <begin position="15"/>
        <end position="37"/>
    </location>
</feature>
<evidence type="ECO:0000313" key="3">
    <source>
        <dbReference type="Proteomes" id="UP000276282"/>
    </source>
</evidence>
<keyword evidence="1" id="KW-0472">Membrane</keyword>
<comment type="caution">
    <text evidence="2">The sequence shown here is derived from an EMBL/GenBank/DDBJ whole genome shotgun (WGS) entry which is preliminary data.</text>
</comment>
<accession>A0A495PVW0</accession>
<evidence type="ECO:0000313" key="2">
    <source>
        <dbReference type="EMBL" id="RKS53682.1"/>
    </source>
</evidence>
<organism evidence="2 3">
    <name type="scientific">Gillisia mitskevichiae</name>
    <dbReference type="NCBI Taxonomy" id="270921"/>
    <lineage>
        <taxon>Bacteria</taxon>
        <taxon>Pseudomonadati</taxon>
        <taxon>Bacteroidota</taxon>
        <taxon>Flavobacteriia</taxon>
        <taxon>Flavobacteriales</taxon>
        <taxon>Flavobacteriaceae</taxon>
        <taxon>Gillisia</taxon>
    </lineage>
</organism>
<dbReference type="Proteomes" id="UP000276282">
    <property type="component" value="Unassembled WGS sequence"/>
</dbReference>
<keyword evidence="3" id="KW-1185">Reference proteome</keyword>
<reference evidence="2 3" key="1">
    <citation type="submission" date="2018-10" db="EMBL/GenBank/DDBJ databases">
        <title>Genomic Encyclopedia of Archaeal and Bacterial Type Strains, Phase II (KMG-II): from individual species to whole genera.</title>
        <authorList>
            <person name="Goeker M."/>
        </authorList>
    </citation>
    <scope>NUCLEOTIDE SEQUENCE [LARGE SCALE GENOMIC DNA]</scope>
    <source>
        <strain evidence="2 3">DSM 19839</strain>
    </source>
</reference>
<keyword evidence="1" id="KW-0812">Transmembrane</keyword>
<dbReference type="AlphaFoldDB" id="A0A495PVW0"/>
<proteinExistence type="predicted"/>